<keyword evidence="7" id="KW-0808">Transferase</keyword>
<dbReference type="Gene3D" id="3.30.1490.20">
    <property type="entry name" value="ATP-grasp fold, A domain"/>
    <property type="match status" value="1"/>
</dbReference>
<dbReference type="InterPro" id="IPR002192">
    <property type="entry name" value="PPDK_AMP/ATP-bd"/>
</dbReference>
<keyword evidence="17" id="KW-1185">Reference proteome</keyword>
<comment type="catalytic activity">
    <reaction evidence="14">
        <text>pyruvate + ATP + H2O = phosphoenolpyruvate + AMP + phosphate + 2 H(+)</text>
        <dbReference type="Rhea" id="RHEA:11364"/>
        <dbReference type="ChEBI" id="CHEBI:15361"/>
        <dbReference type="ChEBI" id="CHEBI:15377"/>
        <dbReference type="ChEBI" id="CHEBI:15378"/>
        <dbReference type="ChEBI" id="CHEBI:30616"/>
        <dbReference type="ChEBI" id="CHEBI:43474"/>
        <dbReference type="ChEBI" id="CHEBI:58702"/>
        <dbReference type="ChEBI" id="CHEBI:456215"/>
        <dbReference type="EC" id="2.7.9.2"/>
    </reaction>
</comment>
<dbReference type="RefSeq" id="WP_380216654.1">
    <property type="nucleotide sequence ID" value="NZ_JBHTBN010000001.1"/>
</dbReference>
<sequence length="976" mass="110730">MHFTLFQKFLVLIFLLVNIFSVAAQDLPVNYIKEKIDFYKKNDRGPYKSINWFCSDGEVREARDPCPKDKDNAVQHASYRDDTKELAKKYHLFFGEILASTNRTDFWDEANNQSRLKQYQLNKYLESIDDGWVQRKSQYYRGAIQSEDEQAWGIEFYQNFLPRDTRITNQYFLLRQSLRDIPHDGDNNLAQLMRAQSKIVADAFPKFMDARIKIHGNPTVEDIEMVKNFQLKYEKDLPQNLKTELSELQATMADFYAPLNVETLRNQVERISKNNSTRARLLDFLNTYQDTESPERTVPALADILCVIRTNITETTSGIDRLLLLDLSNSLEDVLLKKTQEWDPETVLELMEKIRHLSLAAAGTGLIELWEYEKVKSQLEVHLGTADVTIDELNQFLQTSRGIVEWSAGMVKATYGDVVETYSKFEPMAYSFIDDRIRSSVALNLGESVSRLGAMISEISALSNDVLDITSQTSIRGLNPGYAFGELVVVEESPEGIAIDTDKIYVFQKPPSDLKPVAGIMTVSEGNLVSHVQLLARNLGIPNAALSGENLKALSKYDGANVFYAVSEKGNVIIKKESDMSSVEKELFSKQERSENKIAVPVEQIRLDVCEVLNMRTVDADDSGKLCGPKAANLGQLKRMFPENVVEGLVIPFGIFRKHMDQQMPGEGISYWNYLNTTFSEATIMRRDGIAEKEVEDFQLKRLDNLKRAIEKISLDAIFVKQLQDGFKDAFGNSIGNVPVFLRSDTNMEDLKEFTGAGLNLTLFNILSEENIIEGIKKVWASPYTERSFKWRQKYLSNPENVFPSILIIPSVDVEYSGVMITKGINKGSEKDLTVAFSRGAGGAVDGQSAETRLLTADTNYLLAPARETNYLRLPASGGTTKNTTTFENEILNDKNIEDIREIASQIRTKIPQETNTDYQGAWDVELGFANDKLWLFQIRPFVENKKAKSSEYLTSISPTIDYSKKIWVKRKLNYD</sequence>
<dbReference type="Gene3D" id="3.30.470.20">
    <property type="entry name" value="ATP-grasp fold, B domain"/>
    <property type="match status" value="1"/>
</dbReference>
<reference evidence="17" key="1">
    <citation type="journal article" date="2019" name="Int. J. Syst. Evol. Microbiol.">
        <title>The Global Catalogue of Microorganisms (GCM) 10K type strain sequencing project: providing services to taxonomists for standard genome sequencing and annotation.</title>
        <authorList>
            <consortium name="The Broad Institute Genomics Platform"/>
            <consortium name="The Broad Institute Genome Sequencing Center for Infectious Disease"/>
            <person name="Wu L."/>
            <person name="Ma J."/>
        </authorList>
    </citation>
    <scope>NUCLEOTIDE SEQUENCE [LARGE SCALE GENOMIC DNA]</scope>
    <source>
        <strain evidence="17">CGMCC 1.16306</strain>
    </source>
</reference>
<evidence type="ECO:0000256" key="2">
    <source>
        <dbReference type="ARBA" id="ARBA00002988"/>
    </source>
</evidence>
<protein>
    <recommendedName>
        <fullName evidence="6">Phosphoenolpyruvate synthase</fullName>
        <ecNumber evidence="5">2.7.9.2</ecNumber>
    </recommendedName>
    <alternativeName>
        <fullName evidence="13">Pyruvate, water dikinase</fullName>
    </alternativeName>
</protein>
<name>A0ABW2MPK0_9FLAO</name>
<evidence type="ECO:0000256" key="12">
    <source>
        <dbReference type="ARBA" id="ARBA00022842"/>
    </source>
</evidence>
<keyword evidence="12" id="KW-0460">Magnesium</keyword>
<evidence type="ECO:0000256" key="9">
    <source>
        <dbReference type="ARBA" id="ARBA00022741"/>
    </source>
</evidence>
<evidence type="ECO:0000256" key="13">
    <source>
        <dbReference type="ARBA" id="ARBA00033470"/>
    </source>
</evidence>
<dbReference type="Pfam" id="PF01326">
    <property type="entry name" value="PPDK_N"/>
    <property type="match status" value="1"/>
</dbReference>
<evidence type="ECO:0000256" key="14">
    <source>
        <dbReference type="ARBA" id="ARBA00047700"/>
    </source>
</evidence>
<evidence type="ECO:0000256" key="1">
    <source>
        <dbReference type="ARBA" id="ARBA00001946"/>
    </source>
</evidence>
<dbReference type="Proteomes" id="UP001596415">
    <property type="component" value="Unassembled WGS sequence"/>
</dbReference>
<accession>A0ABW2MPK0</accession>
<evidence type="ECO:0000256" key="8">
    <source>
        <dbReference type="ARBA" id="ARBA00022723"/>
    </source>
</evidence>
<keyword evidence="10" id="KW-0418">Kinase</keyword>
<feature type="domain" description="Cyclic nucleotide-binding" evidence="15">
    <location>
        <begin position="421"/>
        <end position="499"/>
    </location>
</feature>
<evidence type="ECO:0000256" key="10">
    <source>
        <dbReference type="ARBA" id="ARBA00022777"/>
    </source>
</evidence>
<comment type="cofactor">
    <cofactor evidence="1">
        <name>Mg(2+)</name>
        <dbReference type="ChEBI" id="CHEBI:18420"/>
    </cofactor>
</comment>
<evidence type="ECO:0000313" key="16">
    <source>
        <dbReference type="EMBL" id="MFC7356812.1"/>
    </source>
</evidence>
<keyword evidence="8" id="KW-0479">Metal-binding</keyword>
<evidence type="ECO:0000256" key="11">
    <source>
        <dbReference type="ARBA" id="ARBA00022840"/>
    </source>
</evidence>
<dbReference type="InterPro" id="IPR013815">
    <property type="entry name" value="ATP_grasp_subdomain_1"/>
</dbReference>
<dbReference type="PROSITE" id="PS50042">
    <property type="entry name" value="CNMP_BINDING_3"/>
    <property type="match status" value="1"/>
</dbReference>
<dbReference type="PANTHER" id="PTHR43030">
    <property type="entry name" value="PHOSPHOENOLPYRUVATE SYNTHASE"/>
    <property type="match status" value="1"/>
</dbReference>
<dbReference type="InterPro" id="IPR000595">
    <property type="entry name" value="cNMP-bd_dom"/>
</dbReference>
<keyword evidence="11" id="KW-0067">ATP-binding</keyword>
<proteinExistence type="inferred from homology"/>
<dbReference type="EMBL" id="JBHTBN010000001">
    <property type="protein sequence ID" value="MFC7356812.1"/>
    <property type="molecule type" value="Genomic_DNA"/>
</dbReference>
<organism evidence="16 17">
    <name type="scientific">Jejudonia soesokkakensis</name>
    <dbReference type="NCBI Taxonomy" id="1323432"/>
    <lineage>
        <taxon>Bacteria</taxon>
        <taxon>Pseudomonadati</taxon>
        <taxon>Bacteroidota</taxon>
        <taxon>Flavobacteriia</taxon>
        <taxon>Flavobacteriales</taxon>
        <taxon>Flavobacteriaceae</taxon>
        <taxon>Jejudonia</taxon>
    </lineage>
</organism>
<evidence type="ECO:0000259" key="15">
    <source>
        <dbReference type="PROSITE" id="PS50042"/>
    </source>
</evidence>
<evidence type="ECO:0000256" key="3">
    <source>
        <dbReference type="ARBA" id="ARBA00004742"/>
    </source>
</evidence>
<evidence type="ECO:0000256" key="4">
    <source>
        <dbReference type="ARBA" id="ARBA00007837"/>
    </source>
</evidence>
<evidence type="ECO:0000256" key="5">
    <source>
        <dbReference type="ARBA" id="ARBA00011996"/>
    </source>
</evidence>
<comment type="similarity">
    <text evidence="4">Belongs to the PEP-utilizing enzyme family.</text>
</comment>
<dbReference type="SUPFAM" id="SSF56059">
    <property type="entry name" value="Glutathione synthetase ATP-binding domain-like"/>
    <property type="match status" value="1"/>
</dbReference>
<keyword evidence="9" id="KW-0547">Nucleotide-binding</keyword>
<evidence type="ECO:0000256" key="6">
    <source>
        <dbReference type="ARBA" id="ARBA00021623"/>
    </source>
</evidence>
<dbReference type="PANTHER" id="PTHR43030:SF1">
    <property type="entry name" value="PHOSPHOENOLPYRUVATE SYNTHASE"/>
    <property type="match status" value="1"/>
</dbReference>
<dbReference type="InterPro" id="IPR006319">
    <property type="entry name" value="PEP_synth"/>
</dbReference>
<dbReference type="EC" id="2.7.9.2" evidence="5"/>
<evidence type="ECO:0000313" key="17">
    <source>
        <dbReference type="Proteomes" id="UP001596415"/>
    </source>
</evidence>
<comment type="function">
    <text evidence="2">Catalyzes the phosphorylation of pyruvate to phosphoenolpyruvate.</text>
</comment>
<evidence type="ECO:0000256" key="7">
    <source>
        <dbReference type="ARBA" id="ARBA00022679"/>
    </source>
</evidence>
<comment type="caution">
    <text evidence="16">The sequence shown here is derived from an EMBL/GenBank/DDBJ whole genome shotgun (WGS) entry which is preliminary data.</text>
</comment>
<gene>
    <name evidence="16" type="ORF">ACFQO1_03865</name>
</gene>
<comment type="pathway">
    <text evidence="3">Carbohydrate biosynthesis; gluconeogenesis.</text>
</comment>